<reference evidence="3" key="3">
    <citation type="submission" date="2025-04" db="UniProtKB">
        <authorList>
            <consortium name="RefSeq"/>
        </authorList>
    </citation>
    <scope>IDENTIFICATION</scope>
    <source>
        <strain evidence="3">CBS 304.34</strain>
    </source>
</reference>
<proteinExistence type="predicted"/>
<dbReference type="RefSeq" id="XP_033572140.1">
    <property type="nucleotide sequence ID" value="XM_033712460.1"/>
</dbReference>
<keyword evidence="2" id="KW-1185">Reference proteome</keyword>
<accession>A0A6A6Y8L7</accession>
<dbReference type="GeneID" id="54453353"/>
<organism evidence="1">
    <name type="scientific">Mytilinidion resinicola</name>
    <dbReference type="NCBI Taxonomy" id="574789"/>
    <lineage>
        <taxon>Eukaryota</taxon>
        <taxon>Fungi</taxon>
        <taxon>Dikarya</taxon>
        <taxon>Ascomycota</taxon>
        <taxon>Pezizomycotina</taxon>
        <taxon>Dothideomycetes</taxon>
        <taxon>Pleosporomycetidae</taxon>
        <taxon>Mytilinidiales</taxon>
        <taxon>Mytilinidiaceae</taxon>
        <taxon>Mytilinidion</taxon>
    </lineage>
</organism>
<evidence type="ECO:0000313" key="2">
    <source>
        <dbReference type="Proteomes" id="UP000504636"/>
    </source>
</evidence>
<evidence type="ECO:0000313" key="3">
    <source>
        <dbReference type="RefSeq" id="XP_033572140.1"/>
    </source>
</evidence>
<sequence>MSCATTMARAASCLNDMNQYPNIDCKRGDIVNADAFITTLAGVCETEDGLWHLKAAREGYAKVFLDYSEVLEDELTTNIVVDLPRCAELHSSTDLRPVVFAFLGQFKDLNKRWSNFYKDMIVEAINLFTSYQEQRLSQIPRAPASLIDGSMLITLALRCVVTSHRFANIHYCWLPSSDVPNYIDFHACIAETKKSTHGGGYSPRIEV</sequence>
<dbReference type="AlphaFoldDB" id="A0A6A6Y8L7"/>
<protein>
    <submittedName>
        <fullName evidence="1 3">Uncharacterized protein</fullName>
    </submittedName>
</protein>
<dbReference type="OrthoDB" id="3795311at2759"/>
<dbReference type="EMBL" id="MU003710">
    <property type="protein sequence ID" value="KAF2805176.1"/>
    <property type="molecule type" value="Genomic_DNA"/>
</dbReference>
<name>A0A6A6Y8L7_9PEZI</name>
<reference evidence="3" key="2">
    <citation type="submission" date="2020-04" db="EMBL/GenBank/DDBJ databases">
        <authorList>
            <consortium name="NCBI Genome Project"/>
        </authorList>
    </citation>
    <scope>NUCLEOTIDE SEQUENCE</scope>
    <source>
        <strain evidence="3">CBS 304.34</strain>
    </source>
</reference>
<reference evidence="1 3" key="1">
    <citation type="journal article" date="2020" name="Stud. Mycol.">
        <title>101 Dothideomycetes genomes: a test case for predicting lifestyles and emergence of pathogens.</title>
        <authorList>
            <person name="Haridas S."/>
            <person name="Albert R."/>
            <person name="Binder M."/>
            <person name="Bloem J."/>
            <person name="Labutti K."/>
            <person name="Salamov A."/>
            <person name="Andreopoulos B."/>
            <person name="Baker S."/>
            <person name="Barry K."/>
            <person name="Bills G."/>
            <person name="Bluhm B."/>
            <person name="Cannon C."/>
            <person name="Castanera R."/>
            <person name="Culley D."/>
            <person name="Daum C."/>
            <person name="Ezra D."/>
            <person name="Gonzalez J."/>
            <person name="Henrissat B."/>
            <person name="Kuo A."/>
            <person name="Liang C."/>
            <person name="Lipzen A."/>
            <person name="Lutzoni F."/>
            <person name="Magnuson J."/>
            <person name="Mondo S."/>
            <person name="Nolan M."/>
            <person name="Ohm R."/>
            <person name="Pangilinan J."/>
            <person name="Park H.-J."/>
            <person name="Ramirez L."/>
            <person name="Alfaro M."/>
            <person name="Sun H."/>
            <person name="Tritt A."/>
            <person name="Yoshinaga Y."/>
            <person name="Zwiers L.-H."/>
            <person name="Turgeon B."/>
            <person name="Goodwin S."/>
            <person name="Spatafora J."/>
            <person name="Crous P."/>
            <person name="Grigoriev I."/>
        </authorList>
    </citation>
    <scope>NUCLEOTIDE SEQUENCE</scope>
    <source>
        <strain evidence="1 3">CBS 304.34</strain>
    </source>
</reference>
<gene>
    <name evidence="1 3" type="ORF">BDZ99DRAFT_114735</name>
</gene>
<dbReference type="Proteomes" id="UP000504636">
    <property type="component" value="Unplaced"/>
</dbReference>
<evidence type="ECO:0000313" key="1">
    <source>
        <dbReference type="EMBL" id="KAF2805176.1"/>
    </source>
</evidence>